<feature type="domain" description="Carrier" evidence="7">
    <location>
        <begin position="3637"/>
        <end position="3712"/>
    </location>
</feature>
<organism evidence="8 9">
    <name type="scientific">Longimicrobium terrae</name>
    <dbReference type="NCBI Taxonomy" id="1639882"/>
    <lineage>
        <taxon>Bacteria</taxon>
        <taxon>Pseudomonadati</taxon>
        <taxon>Gemmatimonadota</taxon>
        <taxon>Longimicrobiia</taxon>
        <taxon>Longimicrobiales</taxon>
        <taxon>Longimicrobiaceae</taxon>
        <taxon>Longimicrobium</taxon>
    </lineage>
</organism>
<feature type="region of interest" description="Disordered" evidence="6">
    <location>
        <begin position="674"/>
        <end position="715"/>
    </location>
</feature>
<comment type="caution">
    <text evidence="8">The sequence shown here is derived from an EMBL/GenBank/DDBJ whole genome shotgun (WGS) entry which is preliminary data.</text>
</comment>
<dbReference type="SUPFAM" id="SSF56801">
    <property type="entry name" value="Acetyl-CoA synthetase-like"/>
    <property type="match status" value="3"/>
</dbReference>
<dbReference type="InterPro" id="IPR010071">
    <property type="entry name" value="AA_adenyl_dom"/>
</dbReference>
<gene>
    <name evidence="8" type="ORF">HNQ61_001042</name>
</gene>
<keyword evidence="4" id="KW-0597">Phosphoprotein</keyword>
<accession>A0A841GLE9</accession>
<dbReference type="Pfam" id="PF13193">
    <property type="entry name" value="AMP-binding_C"/>
    <property type="match status" value="3"/>
</dbReference>
<dbReference type="GO" id="GO:0072330">
    <property type="term" value="P:monocarboxylic acid biosynthetic process"/>
    <property type="evidence" value="ECO:0007669"/>
    <property type="project" value="UniProtKB-ARBA"/>
</dbReference>
<dbReference type="GO" id="GO:0003824">
    <property type="term" value="F:catalytic activity"/>
    <property type="evidence" value="ECO:0007669"/>
    <property type="project" value="InterPro"/>
</dbReference>
<dbReference type="NCBIfam" id="NF003417">
    <property type="entry name" value="PRK04813.1"/>
    <property type="match status" value="4"/>
</dbReference>
<dbReference type="GO" id="GO:0043041">
    <property type="term" value="P:amino acid activation for nonribosomal peptide biosynthetic process"/>
    <property type="evidence" value="ECO:0007669"/>
    <property type="project" value="TreeGrafter"/>
</dbReference>
<comment type="similarity">
    <text evidence="2">Belongs to the ATP-dependent AMP-binding enzyme family.</text>
</comment>
<dbReference type="InterPro" id="IPR029058">
    <property type="entry name" value="AB_hydrolase_fold"/>
</dbReference>
<dbReference type="CDD" id="cd12117">
    <property type="entry name" value="A_NRPS_Srf_like"/>
    <property type="match status" value="1"/>
</dbReference>
<dbReference type="FunFam" id="3.40.50.980:FF:000001">
    <property type="entry name" value="Non-ribosomal peptide synthetase"/>
    <property type="match status" value="2"/>
</dbReference>
<dbReference type="Pfam" id="PF00668">
    <property type="entry name" value="Condensation"/>
    <property type="match status" value="4"/>
</dbReference>
<dbReference type="Pfam" id="PF00501">
    <property type="entry name" value="AMP-binding"/>
    <property type="match status" value="3"/>
</dbReference>
<dbReference type="PANTHER" id="PTHR45527:SF1">
    <property type="entry name" value="FATTY ACID SYNTHASE"/>
    <property type="match status" value="1"/>
</dbReference>
<dbReference type="NCBIfam" id="TIGR01733">
    <property type="entry name" value="AA-adenyl-dom"/>
    <property type="match status" value="3"/>
</dbReference>
<dbReference type="Proteomes" id="UP000582837">
    <property type="component" value="Unassembled WGS sequence"/>
</dbReference>
<feature type="domain" description="Carrier" evidence="7">
    <location>
        <begin position="2128"/>
        <end position="2202"/>
    </location>
</feature>
<evidence type="ECO:0000313" key="8">
    <source>
        <dbReference type="EMBL" id="MBB6069427.1"/>
    </source>
</evidence>
<evidence type="ECO:0000259" key="7">
    <source>
        <dbReference type="PROSITE" id="PS50075"/>
    </source>
</evidence>
<evidence type="ECO:0000256" key="3">
    <source>
        <dbReference type="ARBA" id="ARBA00022450"/>
    </source>
</evidence>
<dbReference type="FunFam" id="1.10.1200.10:FF:000005">
    <property type="entry name" value="Nonribosomal peptide synthetase 1"/>
    <property type="match status" value="1"/>
</dbReference>
<sequence length="3737" mass="404471">MTPSSSSAPARTLQEKQELLRKAMAARMNRTRTAPASFAQERLWVLDRMQGAGAAYNVPLALRLRGALNAPALERALGEVVRRHESLRTTLREQDGAPVQVIAPFAGFTLAVDDVSALEADERAARADAWISEGARQPFDLGAGPLFRAALLRLRGDEHVLLLCMHHAVTDGWSLGLLLRELTALYGAFADGQPPPLAEPTAQYADHAVRQRDRMRGEALEEGLAYWREALGGAPALLELPADHPRPAVRTAGGASVPLAVDSAAAERLVALAAGEGATLHMVMLAAFQLLLARYAGVEDVVVGTPVAGRTGRETESLIGFFVNAVPVRTDLSGDPTFRELLRRVRAATLGAYAHEEIPFERLVEELRPERSLSHAPLFQVMLTQGDADAGDVVFPGLDAAVIPVQTGTSKFDLTLSFSAGPAGIGGALEYSTDLFRRDTALRMADHLARLLERVAAQPDAPLSTVEMTGAEERRLVVDEWNRTAAAFPADACIHTLIEAQAARTPDAVAVIFEDDSLTYAQLNARANRLARRLVSMGVGPEARVGLCLERSLEMVAGILAVLKAGGAYVPLDPGYPAERLAGMVEDAGIGLLLTQSALLGTIPAAPGVRVLCLDDAAGAISGVDQPGEIHRIDGLRRTDAIGQTGGFDRTKEVDLIDENNLIDQRHRIDGDDRIRGIDGTDRIDQSRSIDEDDRAGAIDGSDDQENPRSGVGPSNAAYVIYTSGSTGRPKGVVNQHGAVINRLCWMQAEYGLAAHDVVLQKTPFSFDVSVWEFFWPLQRGATLVIARPGGHRDPAYLRDEIRRRGVTTLHFVPSMLPPFLEAAGAEDCPSLSRVVCSGEALSAESVARFYERFPSGARLHNLYGPTEAAVDVSFWACAPGDSVVPIGRPVWNTRLYVLDAAGRPAPVGVPGELFIAGVQVARGYLNRPALTAERFVPDPFSVDAGARMYRTGDRARWRADGALEYLGRLDAQVKIRGFRIELGEIESVLRRHPAVRDCAVVVREDAPGDPRITAYVVGGADPAELRAELRRTLPEHMVPAAFVALDALPLTPNGKLDRRALPAPADAPAEAEYAEPSTPVQQVLAGIWGQVLRRERVGARDGFFALGGHSLLATRVVSRVREVFGVELPLRVMFEAPTVAGVAEVIEGMRRAARPAVPPVIPVARTGPLPLSFAQERLWFLDRLEPDSPLYNIPAALRLTGPLNAAALERALGEVVRRHEALRTVFAEVEGVAAQVITPFTSFSLATEDVSALEPAEREAAVRRLAAEDAARPFHLSRGPLFRASLVRMSEGEHVLLLAMHHAVSDGWSTGVLLRELSALYAAFAQGDEPALAPSPVQYADYAVWQREQLRGELLEAQLAYWRERLAGAPALLELPTDHPRPAVRTHRGAHVPVALPRELMDALEALGRREGATLYMVVLAAFQLLLARYAGTEDVVVGSPIAGRTRREVEEVIGLFVNTLALRTDLSGDPTFAQALRGVRETMLGAYEHQELPFEKLVAELQPERSLSHSPLVQVTFSLDAATPDDAALPGITVRELEMEGATTKFDLSLYLAAGDDGLRGVLGYSTDLFRPGTVERMAEHLRRVLEQVAANPGMRLSAVELLADEERGRVLREWSGAAVAAPPAAECVHHAFEARAARTPDAVAVESADGPLTFAELNARANRLARRLVRLGAGPESRVGICVERGPELVTGILAIFKAGAAYVPVDPEAPAERMQALLAGAGAALVIAGRGASIPAGVAAVDAAETADEESAADLGVRAGPDNLAYVIYTSGSTGAPKGVAVPHRALASHMAWFNRDFGVGAGDVVLQKTPAAFDASVWEFFAPLLAGGRLVMGRPGVERDPRALVREVRARGVTLLQLVPSLFRVLLDEPELAACTSLRLVFCGGEALPGELCARLAEVLPAARLVNLYGPTECCIDSATHRCGAEDARAGTVPLGAPAPGTTSYVLDDGLRPLPAGVPGELCIGGVQVARGYLGRPGMTAERFVPDPFSADGGARMYRSGDRARWRADGVLEYLGRLDAQVKIRGMRVEPGELDAALRRISSVRDCAVIARRDAPGEVRLVAYVVGPADPAGLRAELRRTLPEALIPSAFVILAQLPLTPNGKLDRRALPAPEYASAAEYVAPATAIEHTLAEVWGEVLRRERVGVRQNFFELGGDSILSIQVVARARRAGVEITPRQMFEYQTIAELASVAVRAETTVVAAHLRPDGRVPLTPVQQWFLEQEQPAPGHHNQSMLLRVDDALRADTLRAALDAVLEHHDALRLRFRRTAEGWEQAHAAHAGISLERVDLSALPAADRDRAQDEAAQTRQAALDLEHGPLGRAVLIDRGEEGRVLLLILHHLVVDGVSWRILREDLERACARLEAGEAVDLPPRGTSFRDWSHALRAYAQGGELAAEAEFWRAQGADGVAPVPGDGAGEPGVHTLVIHLEEEETAALLREVPAAYRTQINDVLLCALADAVQAWTGSPRLRIALEGHGREEEIGAGIDLTRTVGWFTSIYPLVLDLAGADGPGARLMSVKEQLRAVPRRGIGYSVLRAFAPDPAMRAELRAQPEPGIAFNYLGQFDHGLALAERFRFEDGPRGRDQAEANRRPFAIEVNGAIDGGCLRLAWTYDGATHSPDTIARVADGYLRALRGLIGHCRAAGAGGCTPSDFPLAALTQAELETAVAGAAGVEDLYPLSPLQDGLLFHALYEGGAQAYQVQLAHLLQGRLDADLLRRAWAEVAGRHAVLRTSFVWQGLERPLQRVHAAAELPWTTGDWRSLSPTEREAALDRHLADDRARGFDLHRAPLLRCALFRVEDDAHWMVLSQHHLLMDGWSSALVLDEVLQLYAGWRAGGAVQRRRARPYRDYIAWLRGRDHAAAERYWTEVLAGFGAPTPLGVDRPAGPDSGLRHARRQLLLAPVRTRRVEEAARAGRVTLNTMLQGAWALLLSRLGGVRDVVFGSIVSGRPAELEGVEQMVGLFINTLPVRVRVDGDARAGAWLIGLQRAQAGAREHEHAPLARVQGWSEVPRGTPLFESLYVFENYPGGEEGEAELRITDSRAVEWTSYPLTLAAAPGPELLLSVGYDESRFDAGTIDRLLEQLARVLDQLADDPDRRLGSVALADEAERETMVHAWNRTERPYPRNVCIHELFESMVRERPDAPALAWNDLHLTYAELDARANRLAHHLVRRGVGPESRVGVLLERGAELIVSLLAILKAGGCYVPLDPAYPAERLGLMLADAGVRVLLTRRGVADVPVVDGLDVIHLDTIDDALAAERADAPRGGASDESLAYIVYTSGSTGKPKGVMVAHRHVVQLVRETDYVQLAPGDRVAQASSASFDALTFEAWGALLNGATLVGIDREILLSPPALYALLREQRITTLYQTTALLNQLSRELPDIFAPLRQVLFGGQAADAESVRRVVKLGRPRRLLHMYGPTETTAWCSYEDVRHVDEDALTVSVGRPTGNQRIYVLDADGHPAPAGVPGEAFVGGDGVVRGYLDRPALTAERFVPDPFASQPGTRMYRTGDRVRWTEGGTLEFVGRLDEQVKIRGFRIEPGEVESVLCAHPEVGEARVIVREDQPGEKRLVAYIVGKVDADDLRVHLRRGLPEYMVPAAFVILPHLPLTPNGKLDVRSLPVPELAAEDRYVAPRTPVEEALAEIWAEVLGLERVGVNDDFFVLGGHSLLVIRAVSRIHELFGFELPLRTLFDAPTIAALARLLASDPRWAEGAARVEALMLQLREMTDELTA</sequence>
<dbReference type="RefSeq" id="WP_170037700.1">
    <property type="nucleotide sequence ID" value="NZ_JABDTL010000002.1"/>
</dbReference>
<evidence type="ECO:0000313" key="9">
    <source>
        <dbReference type="Proteomes" id="UP000582837"/>
    </source>
</evidence>
<dbReference type="FunFam" id="1.10.1200.10:FF:000016">
    <property type="entry name" value="Non-ribosomal peptide synthase"/>
    <property type="match status" value="2"/>
</dbReference>
<dbReference type="GO" id="GO:0044550">
    <property type="term" value="P:secondary metabolite biosynthetic process"/>
    <property type="evidence" value="ECO:0007669"/>
    <property type="project" value="UniProtKB-ARBA"/>
</dbReference>
<feature type="domain" description="Carrier" evidence="7">
    <location>
        <begin position="1076"/>
        <end position="1151"/>
    </location>
</feature>
<dbReference type="Gene3D" id="3.40.50.1820">
    <property type="entry name" value="alpha/beta hydrolase"/>
    <property type="match status" value="1"/>
</dbReference>
<dbReference type="InterPro" id="IPR020806">
    <property type="entry name" value="PKS_PP-bd"/>
</dbReference>
<keyword evidence="3" id="KW-0596">Phosphopantetheine</keyword>
<dbReference type="PANTHER" id="PTHR45527">
    <property type="entry name" value="NONRIBOSOMAL PEPTIDE SYNTHETASE"/>
    <property type="match status" value="1"/>
</dbReference>
<dbReference type="PROSITE" id="PS00455">
    <property type="entry name" value="AMP_BINDING"/>
    <property type="match status" value="3"/>
</dbReference>
<dbReference type="Gene3D" id="3.40.50.980">
    <property type="match status" value="6"/>
</dbReference>
<dbReference type="InterPro" id="IPR001242">
    <property type="entry name" value="Condensation_dom"/>
</dbReference>
<dbReference type="SMART" id="SM00823">
    <property type="entry name" value="PKS_PP"/>
    <property type="match status" value="3"/>
</dbReference>
<proteinExistence type="inferred from homology"/>
<evidence type="ECO:0000256" key="1">
    <source>
        <dbReference type="ARBA" id="ARBA00001957"/>
    </source>
</evidence>
<keyword evidence="5" id="KW-0677">Repeat</keyword>
<dbReference type="PROSITE" id="PS00012">
    <property type="entry name" value="PHOSPHOPANTETHEINE"/>
    <property type="match status" value="2"/>
</dbReference>
<dbReference type="InterPro" id="IPR042099">
    <property type="entry name" value="ANL_N_sf"/>
</dbReference>
<dbReference type="InterPro" id="IPR006162">
    <property type="entry name" value="Ppantetheine_attach_site"/>
</dbReference>
<protein>
    <submittedName>
        <fullName evidence="8">Amino acid adenylation domain-containing protein/non-ribosomal peptide synthase protein (TIGR01720 family)</fullName>
    </submittedName>
</protein>
<dbReference type="InterPro" id="IPR000873">
    <property type="entry name" value="AMP-dep_synth/lig_dom"/>
</dbReference>
<evidence type="ECO:0000256" key="6">
    <source>
        <dbReference type="SAM" id="MobiDB-lite"/>
    </source>
</evidence>
<dbReference type="FunFam" id="2.30.38.10:FF:000001">
    <property type="entry name" value="Non-ribosomal peptide synthetase PvdI"/>
    <property type="match status" value="3"/>
</dbReference>
<dbReference type="SUPFAM" id="SSF52777">
    <property type="entry name" value="CoA-dependent acyltransferases"/>
    <property type="match status" value="8"/>
</dbReference>
<dbReference type="InterPro" id="IPR009081">
    <property type="entry name" value="PP-bd_ACP"/>
</dbReference>
<dbReference type="FunFam" id="3.30.300.30:FF:000010">
    <property type="entry name" value="Enterobactin synthetase component F"/>
    <property type="match status" value="2"/>
</dbReference>
<dbReference type="Gene3D" id="3.30.300.30">
    <property type="match status" value="3"/>
</dbReference>
<dbReference type="FunFam" id="3.40.50.12780:FF:000012">
    <property type="entry name" value="Non-ribosomal peptide synthetase"/>
    <property type="match status" value="2"/>
</dbReference>
<dbReference type="CDD" id="cd19543">
    <property type="entry name" value="DCL_NRPS"/>
    <property type="match status" value="1"/>
</dbReference>
<comment type="cofactor">
    <cofactor evidence="1">
        <name>pantetheine 4'-phosphate</name>
        <dbReference type="ChEBI" id="CHEBI:47942"/>
    </cofactor>
</comment>
<dbReference type="InterPro" id="IPR023213">
    <property type="entry name" value="CAT-like_dom_sf"/>
</dbReference>
<dbReference type="FunFam" id="3.40.50.980:FF:000002">
    <property type="entry name" value="Enterobactin synthetase component F"/>
    <property type="match status" value="2"/>
</dbReference>
<dbReference type="InterPro" id="IPR025110">
    <property type="entry name" value="AMP-bd_C"/>
</dbReference>
<evidence type="ECO:0000256" key="4">
    <source>
        <dbReference type="ARBA" id="ARBA00022553"/>
    </source>
</evidence>
<dbReference type="InterPro" id="IPR010060">
    <property type="entry name" value="NRPS_synth"/>
</dbReference>
<dbReference type="CDD" id="cd19531">
    <property type="entry name" value="LCL_NRPS-like"/>
    <property type="match status" value="2"/>
</dbReference>
<name>A0A841GLE9_9BACT</name>
<dbReference type="SUPFAM" id="SSF47336">
    <property type="entry name" value="ACP-like"/>
    <property type="match status" value="3"/>
</dbReference>
<dbReference type="Gene3D" id="1.10.1200.10">
    <property type="entry name" value="ACP-like"/>
    <property type="match status" value="2"/>
</dbReference>
<dbReference type="CDD" id="cd05930">
    <property type="entry name" value="A_NRPS"/>
    <property type="match status" value="1"/>
</dbReference>
<evidence type="ECO:0000256" key="5">
    <source>
        <dbReference type="ARBA" id="ARBA00022737"/>
    </source>
</evidence>
<reference evidence="8 9" key="1">
    <citation type="submission" date="2020-08" db="EMBL/GenBank/DDBJ databases">
        <title>Genomic Encyclopedia of Type Strains, Phase IV (KMG-IV): sequencing the most valuable type-strain genomes for metagenomic binning, comparative biology and taxonomic classification.</title>
        <authorList>
            <person name="Goeker M."/>
        </authorList>
    </citation>
    <scope>NUCLEOTIDE SEQUENCE [LARGE SCALE GENOMIC DNA]</scope>
    <source>
        <strain evidence="8 9">DSM 29007</strain>
    </source>
</reference>
<dbReference type="CDD" id="cd17646">
    <property type="entry name" value="A_NRPS_AB3403-like"/>
    <property type="match status" value="1"/>
</dbReference>
<dbReference type="EMBL" id="JACHIA010000002">
    <property type="protein sequence ID" value="MBB6069427.1"/>
    <property type="molecule type" value="Genomic_DNA"/>
</dbReference>
<dbReference type="Gene3D" id="3.40.50.12780">
    <property type="entry name" value="N-terminal domain of ligase-like"/>
    <property type="match status" value="1"/>
</dbReference>
<keyword evidence="9" id="KW-1185">Reference proteome</keyword>
<dbReference type="PROSITE" id="PS50075">
    <property type="entry name" value="CARRIER"/>
    <property type="match status" value="3"/>
</dbReference>
<dbReference type="Gene3D" id="3.30.559.30">
    <property type="entry name" value="Nonribosomal peptide synthetase, condensation domain"/>
    <property type="match status" value="4"/>
</dbReference>
<dbReference type="CDD" id="cd19534">
    <property type="entry name" value="E_NRPS"/>
    <property type="match status" value="1"/>
</dbReference>
<dbReference type="GO" id="GO:0005737">
    <property type="term" value="C:cytoplasm"/>
    <property type="evidence" value="ECO:0007669"/>
    <property type="project" value="TreeGrafter"/>
</dbReference>
<dbReference type="InterPro" id="IPR045851">
    <property type="entry name" value="AMP-bd_C_sf"/>
</dbReference>
<dbReference type="GO" id="GO:0031177">
    <property type="term" value="F:phosphopantetheine binding"/>
    <property type="evidence" value="ECO:0007669"/>
    <property type="project" value="InterPro"/>
</dbReference>
<dbReference type="FunFam" id="3.30.559.10:FF:000012">
    <property type="entry name" value="Non-ribosomal peptide synthetase"/>
    <property type="match status" value="1"/>
</dbReference>
<dbReference type="NCBIfam" id="TIGR01720">
    <property type="entry name" value="NRPS-para261"/>
    <property type="match status" value="1"/>
</dbReference>
<feature type="compositionally biased region" description="Basic and acidic residues" evidence="6">
    <location>
        <begin position="674"/>
        <end position="690"/>
    </location>
</feature>
<dbReference type="InterPro" id="IPR020845">
    <property type="entry name" value="AMP-binding_CS"/>
</dbReference>
<dbReference type="InterPro" id="IPR036736">
    <property type="entry name" value="ACP-like_sf"/>
</dbReference>
<dbReference type="Gene3D" id="2.30.38.10">
    <property type="entry name" value="Luciferase, Domain 3"/>
    <property type="match status" value="2"/>
</dbReference>
<dbReference type="Pfam" id="PF00550">
    <property type="entry name" value="PP-binding"/>
    <property type="match status" value="3"/>
</dbReference>
<evidence type="ECO:0000256" key="2">
    <source>
        <dbReference type="ARBA" id="ARBA00006432"/>
    </source>
</evidence>
<dbReference type="Gene3D" id="3.30.559.10">
    <property type="entry name" value="Chloramphenicol acetyltransferase-like domain"/>
    <property type="match status" value="4"/>
</dbReference>